<dbReference type="InterPro" id="IPR001206">
    <property type="entry name" value="Diacylglycerol_kinase_cat_dom"/>
</dbReference>
<feature type="region of interest" description="Disordered" evidence="13">
    <location>
        <begin position="509"/>
        <end position="550"/>
    </location>
</feature>
<evidence type="ECO:0000259" key="16">
    <source>
        <dbReference type="PROSITE" id="PS50222"/>
    </source>
</evidence>
<keyword evidence="10" id="KW-0106">Calcium</keyword>
<comment type="similarity">
    <text evidence="2 12">Belongs to the eukaryotic diacylglycerol kinase family.</text>
</comment>
<dbReference type="Pfam" id="PF14513">
    <property type="entry name" value="DAG_kinase_N"/>
    <property type="match status" value="1"/>
</dbReference>
<evidence type="ECO:0000256" key="12">
    <source>
        <dbReference type="RuleBase" id="RU361128"/>
    </source>
</evidence>
<dbReference type="SMART" id="SM00109">
    <property type="entry name" value="C1"/>
    <property type="match status" value="2"/>
</dbReference>
<keyword evidence="3 12" id="KW-0808">Transferase</keyword>
<keyword evidence="11 12" id="KW-0067">ATP-binding</keyword>
<evidence type="ECO:0000256" key="8">
    <source>
        <dbReference type="ARBA" id="ARBA00022777"/>
    </source>
</evidence>
<name>A0A8J2J408_9HEXA</name>
<feature type="compositionally biased region" description="Polar residues" evidence="13">
    <location>
        <begin position="534"/>
        <end position="550"/>
    </location>
</feature>
<dbReference type="OrthoDB" id="242257at2759"/>
<protein>
    <recommendedName>
        <fullName evidence="12">Diacylglycerol kinase</fullName>
        <shortName evidence="12">DAG kinase</shortName>
        <ecNumber evidence="12">2.7.1.107</ecNumber>
    </recommendedName>
</protein>
<dbReference type="FunFam" id="1.10.238.10:FF:000017">
    <property type="entry name" value="Diacylglycerol kinase"/>
    <property type="match status" value="1"/>
</dbReference>
<proteinExistence type="inferred from homology"/>
<feature type="domain" description="EF-hand" evidence="16">
    <location>
        <begin position="273"/>
        <end position="308"/>
    </location>
</feature>
<dbReference type="InterPro" id="IPR002048">
    <property type="entry name" value="EF_hand_dom"/>
</dbReference>
<evidence type="ECO:0000313" key="18">
    <source>
        <dbReference type="Proteomes" id="UP000708208"/>
    </source>
</evidence>
<feature type="domain" description="DAGKc" evidence="15">
    <location>
        <begin position="556"/>
        <end position="690"/>
    </location>
</feature>
<feature type="domain" description="EF-hand" evidence="16">
    <location>
        <begin position="318"/>
        <end position="353"/>
    </location>
</feature>
<dbReference type="FunFam" id="3.40.50.10330:FF:000003">
    <property type="entry name" value="Diacylglycerol kinase"/>
    <property type="match status" value="1"/>
</dbReference>
<evidence type="ECO:0000259" key="14">
    <source>
        <dbReference type="PROSITE" id="PS50081"/>
    </source>
</evidence>
<comment type="catalytic activity">
    <reaction evidence="1 12">
        <text>a 1,2-diacyl-sn-glycerol + ATP = a 1,2-diacyl-sn-glycero-3-phosphate + ADP + H(+)</text>
        <dbReference type="Rhea" id="RHEA:10272"/>
        <dbReference type="ChEBI" id="CHEBI:15378"/>
        <dbReference type="ChEBI" id="CHEBI:17815"/>
        <dbReference type="ChEBI" id="CHEBI:30616"/>
        <dbReference type="ChEBI" id="CHEBI:58608"/>
        <dbReference type="ChEBI" id="CHEBI:456216"/>
        <dbReference type="EC" id="2.7.1.107"/>
    </reaction>
</comment>
<dbReference type="EMBL" id="CAJVCH010000002">
    <property type="protein sequence ID" value="CAG7629586.1"/>
    <property type="molecule type" value="Genomic_DNA"/>
</dbReference>
<sequence>MTLHWEKLSPAEFQQLHDFASYSNMTLKDVMEELSGGAGPLSKYNPDGDIDYEGFKLFLNTYLEIDTPDELCRHLFLSFVKRPAIRPPASPIPTSNSVPVDGRAIKEMAMMSSTTAVAAIAPHNAGSLSSLVAHSTTQQDHNIPTTEKHHGLAEKLHGLTEKLHNLGHHRSDSESGSRPRTGSLGASVHPMVKLTQTSSYVDDRKSTDSSPSLSQVSRNSSKNSNSSKLVTNGKLDDFRSSATALRHQQIDINSIRVPLKDIVCYLSLLEGGRPEDKLEFMFRLYDTDGNGVLDTYELDSIVNQMMNVAEYLGWDVSELKPILQDMMIEIDYDADGTVSLEEWKRGGLTTIPLLVLLGLDQNCKDDGSHLWRLKTFNRPAYCNLCTQMLVGLGKKGLCCVVCKYTVHERCVQKAPLNCISTYSKSKKSSQEMTHHWVEGNCHGECSKCKKAIKIYNGITGMHCRWCKITLHNRCAASVKEECNLGEFRNFVLPPVAICPIVLDRQRSFSRDRRSNSGLPRSDTSDFLPPLPGEPSNTAVTQADGSGPTSFQITPLENTRPLIVFINPKSGGCQGSKLYRRFQYILNPRQVYNLAAGGPLKALQMFKDVPDIRIICCGGDGTVGWILDSMDKVQFACQPAVGVIPLGTGNDLARCLRWGGGYEGEALDKILKRIDKATAVMMDRWQITVSDVRDTDCPGDPMPYNIVNNYFSVGVDAAICVKFHLEREKNPHKFNSRMRNKMWYFEFGMTEQFASSCKNLHQEIEIECDGVALELSQGPSLQGLALLNIPYTHGGTNMWGDQLSRKRAKRQPKRKKKERDKDASTSSFNDLHTAVQDIGDCLIEVVGLENSLHMGQVRTGLRASGRRLAQCSSIVIRTKKRFPMQIDGEPWMQPPSTIRVTHKNQVPMLMAPLPERRGIFSFFKNK</sequence>
<dbReference type="FunFam" id="3.30.60.20:FF:000013">
    <property type="entry name" value="Diacylglycerol kinase"/>
    <property type="match status" value="1"/>
</dbReference>
<dbReference type="Pfam" id="PF00781">
    <property type="entry name" value="DAGK_cat"/>
    <property type="match status" value="1"/>
</dbReference>
<dbReference type="AlphaFoldDB" id="A0A8J2J408"/>
<evidence type="ECO:0000256" key="3">
    <source>
        <dbReference type="ARBA" id="ARBA00022679"/>
    </source>
</evidence>
<feature type="compositionally biased region" description="Basic and acidic residues" evidence="13">
    <location>
        <begin position="166"/>
        <end position="177"/>
    </location>
</feature>
<dbReference type="GO" id="GO:0005509">
    <property type="term" value="F:calcium ion binding"/>
    <property type="evidence" value="ECO:0007669"/>
    <property type="project" value="InterPro"/>
</dbReference>
<reference evidence="17" key="1">
    <citation type="submission" date="2021-06" db="EMBL/GenBank/DDBJ databases">
        <authorList>
            <person name="Hodson N. C."/>
            <person name="Mongue J. A."/>
            <person name="Jaron S. K."/>
        </authorList>
    </citation>
    <scope>NUCLEOTIDE SEQUENCE</scope>
</reference>
<feature type="compositionally biased region" description="Basic residues" evidence="13">
    <location>
        <begin position="804"/>
        <end position="817"/>
    </location>
</feature>
<dbReference type="CDD" id="cd00051">
    <property type="entry name" value="EFh"/>
    <property type="match status" value="1"/>
</dbReference>
<comment type="caution">
    <text evidence="17">The sequence shown here is derived from an EMBL/GenBank/DDBJ whole genome shotgun (WGS) entry which is preliminary data.</text>
</comment>
<dbReference type="PROSITE" id="PS50222">
    <property type="entry name" value="EF_HAND_2"/>
    <property type="match status" value="2"/>
</dbReference>
<evidence type="ECO:0000256" key="4">
    <source>
        <dbReference type="ARBA" id="ARBA00022723"/>
    </source>
</evidence>
<dbReference type="InterPro" id="IPR037607">
    <property type="entry name" value="DGK"/>
</dbReference>
<dbReference type="PROSITE" id="PS00018">
    <property type="entry name" value="EF_HAND_1"/>
    <property type="match status" value="2"/>
</dbReference>
<accession>A0A8J2J408</accession>
<dbReference type="GO" id="GO:0008270">
    <property type="term" value="F:zinc ion binding"/>
    <property type="evidence" value="ECO:0007669"/>
    <property type="project" value="UniProtKB-KW"/>
</dbReference>
<evidence type="ECO:0000259" key="15">
    <source>
        <dbReference type="PROSITE" id="PS50146"/>
    </source>
</evidence>
<feature type="region of interest" description="Disordered" evidence="13">
    <location>
        <begin position="166"/>
        <end position="232"/>
    </location>
</feature>
<evidence type="ECO:0000256" key="2">
    <source>
        <dbReference type="ARBA" id="ARBA00009280"/>
    </source>
</evidence>
<dbReference type="GO" id="GO:0005886">
    <property type="term" value="C:plasma membrane"/>
    <property type="evidence" value="ECO:0007669"/>
    <property type="project" value="TreeGrafter"/>
</dbReference>
<keyword evidence="9" id="KW-0862">Zinc</keyword>
<dbReference type="InterPro" id="IPR018247">
    <property type="entry name" value="EF_Hand_1_Ca_BS"/>
</dbReference>
<keyword evidence="4" id="KW-0479">Metal-binding</keyword>
<evidence type="ECO:0000256" key="6">
    <source>
        <dbReference type="ARBA" id="ARBA00022741"/>
    </source>
</evidence>
<keyword evidence="6 12" id="KW-0547">Nucleotide-binding</keyword>
<dbReference type="CDD" id="cd20851">
    <property type="entry name" value="C1_DGK_typeI_like_rpt2"/>
    <property type="match status" value="1"/>
</dbReference>
<dbReference type="GO" id="GO:0005524">
    <property type="term" value="F:ATP binding"/>
    <property type="evidence" value="ECO:0007669"/>
    <property type="project" value="UniProtKB-KW"/>
</dbReference>
<dbReference type="SMART" id="SM00045">
    <property type="entry name" value="DAGKa"/>
    <property type="match status" value="1"/>
</dbReference>
<dbReference type="Proteomes" id="UP000708208">
    <property type="component" value="Unassembled WGS sequence"/>
</dbReference>
<evidence type="ECO:0000256" key="5">
    <source>
        <dbReference type="ARBA" id="ARBA00022737"/>
    </source>
</evidence>
<keyword evidence="8 12" id="KW-0418">Kinase</keyword>
<evidence type="ECO:0000256" key="9">
    <source>
        <dbReference type="ARBA" id="ARBA00022833"/>
    </source>
</evidence>
<dbReference type="PROSITE" id="PS50146">
    <property type="entry name" value="DAGK"/>
    <property type="match status" value="1"/>
</dbReference>
<dbReference type="InterPro" id="IPR002219">
    <property type="entry name" value="PKC_DAG/PE"/>
</dbReference>
<dbReference type="EC" id="2.7.1.107" evidence="12"/>
<organism evidence="17 18">
    <name type="scientific">Allacma fusca</name>
    <dbReference type="NCBI Taxonomy" id="39272"/>
    <lineage>
        <taxon>Eukaryota</taxon>
        <taxon>Metazoa</taxon>
        <taxon>Ecdysozoa</taxon>
        <taxon>Arthropoda</taxon>
        <taxon>Hexapoda</taxon>
        <taxon>Collembola</taxon>
        <taxon>Symphypleona</taxon>
        <taxon>Sminthuridae</taxon>
        <taxon>Allacma</taxon>
    </lineage>
</organism>
<dbReference type="SMART" id="SM00054">
    <property type="entry name" value="EFh"/>
    <property type="match status" value="2"/>
</dbReference>
<evidence type="ECO:0000256" key="1">
    <source>
        <dbReference type="ARBA" id="ARBA00001383"/>
    </source>
</evidence>
<dbReference type="PANTHER" id="PTHR11255:SF48">
    <property type="entry name" value="DIACYLGLYCEROL KINASE 1"/>
    <property type="match status" value="1"/>
</dbReference>
<keyword evidence="7" id="KW-0863">Zinc-finger</keyword>
<feature type="region of interest" description="Disordered" evidence="13">
    <location>
        <begin position="797"/>
        <end position="827"/>
    </location>
</feature>
<dbReference type="CDD" id="cd20799">
    <property type="entry name" value="C1_DGK_typeI_rpt1"/>
    <property type="match status" value="1"/>
</dbReference>
<dbReference type="PANTHER" id="PTHR11255">
    <property type="entry name" value="DIACYLGLYCEROL KINASE"/>
    <property type="match status" value="1"/>
</dbReference>
<dbReference type="Pfam" id="PF13499">
    <property type="entry name" value="EF-hand_7"/>
    <property type="match status" value="1"/>
</dbReference>
<feature type="compositionally biased region" description="Low complexity" evidence="13">
    <location>
        <begin position="212"/>
        <end position="230"/>
    </location>
</feature>
<dbReference type="Pfam" id="PF00609">
    <property type="entry name" value="DAGK_acc"/>
    <property type="match status" value="1"/>
</dbReference>
<gene>
    <name evidence="17" type="ORF">AFUS01_LOCUS58</name>
</gene>
<feature type="domain" description="Phorbol-ester/DAG-type" evidence="14">
    <location>
        <begin position="433"/>
        <end position="482"/>
    </location>
</feature>
<keyword evidence="5" id="KW-0677">Repeat</keyword>
<evidence type="ECO:0000313" key="17">
    <source>
        <dbReference type="EMBL" id="CAG7629586.1"/>
    </source>
</evidence>
<dbReference type="InterPro" id="IPR029477">
    <property type="entry name" value="DAG_kinase_typeI_N"/>
</dbReference>
<evidence type="ECO:0000256" key="10">
    <source>
        <dbReference type="ARBA" id="ARBA00022837"/>
    </source>
</evidence>
<evidence type="ECO:0000256" key="7">
    <source>
        <dbReference type="ARBA" id="ARBA00022771"/>
    </source>
</evidence>
<dbReference type="PROSITE" id="PS50081">
    <property type="entry name" value="ZF_DAG_PE_2"/>
    <property type="match status" value="2"/>
</dbReference>
<dbReference type="InterPro" id="IPR000756">
    <property type="entry name" value="Diacylglycerol_kin_accessory"/>
</dbReference>
<dbReference type="GO" id="GO:0004143">
    <property type="term" value="F:ATP-dependent diacylglycerol kinase activity"/>
    <property type="evidence" value="ECO:0007669"/>
    <property type="project" value="UniProtKB-EC"/>
</dbReference>
<evidence type="ECO:0000256" key="11">
    <source>
        <dbReference type="ARBA" id="ARBA00022840"/>
    </source>
</evidence>
<dbReference type="PROSITE" id="PS00479">
    <property type="entry name" value="ZF_DAG_PE_1"/>
    <property type="match status" value="2"/>
</dbReference>
<dbReference type="SMART" id="SM00046">
    <property type="entry name" value="DAGKc"/>
    <property type="match status" value="1"/>
</dbReference>
<keyword evidence="18" id="KW-1185">Reference proteome</keyword>
<evidence type="ECO:0000256" key="13">
    <source>
        <dbReference type="SAM" id="MobiDB-lite"/>
    </source>
</evidence>
<dbReference type="GO" id="GO:0007200">
    <property type="term" value="P:phospholipase C-activating G protein-coupled receptor signaling pathway"/>
    <property type="evidence" value="ECO:0007669"/>
    <property type="project" value="InterPro"/>
</dbReference>
<feature type="domain" description="Phorbol-ester/DAG-type" evidence="14">
    <location>
        <begin position="368"/>
        <end position="418"/>
    </location>
</feature>
<dbReference type="Pfam" id="PF00130">
    <property type="entry name" value="C1_1"/>
    <property type="match status" value="2"/>
</dbReference>